<evidence type="ECO:0000256" key="5">
    <source>
        <dbReference type="ARBA" id="ARBA00022741"/>
    </source>
</evidence>
<comment type="catalytic activity">
    <reaction evidence="8">
        <text>L-threonyl-[protein] + ATP = O-phospho-L-threonyl-[protein] + ADP + H(+)</text>
        <dbReference type="Rhea" id="RHEA:46608"/>
        <dbReference type="Rhea" id="RHEA-COMP:11060"/>
        <dbReference type="Rhea" id="RHEA-COMP:11605"/>
        <dbReference type="ChEBI" id="CHEBI:15378"/>
        <dbReference type="ChEBI" id="CHEBI:30013"/>
        <dbReference type="ChEBI" id="CHEBI:30616"/>
        <dbReference type="ChEBI" id="CHEBI:61977"/>
        <dbReference type="ChEBI" id="CHEBI:456216"/>
        <dbReference type="EC" id="2.7.11.1"/>
    </reaction>
</comment>
<feature type="region of interest" description="Disordered" evidence="10">
    <location>
        <begin position="528"/>
        <end position="586"/>
    </location>
</feature>
<gene>
    <name evidence="13" type="ORF">PCOS0759_LOCUS871</name>
</gene>
<feature type="compositionally biased region" description="Polar residues" evidence="10">
    <location>
        <begin position="42"/>
        <end position="52"/>
    </location>
</feature>
<dbReference type="SUPFAM" id="SSF56112">
    <property type="entry name" value="Protein kinase-like (PK-like)"/>
    <property type="match status" value="1"/>
</dbReference>
<organism evidence="13">
    <name type="scientific">Percolomonas cosmopolitus</name>
    <dbReference type="NCBI Taxonomy" id="63605"/>
    <lineage>
        <taxon>Eukaryota</taxon>
        <taxon>Discoba</taxon>
        <taxon>Heterolobosea</taxon>
        <taxon>Tetramitia</taxon>
        <taxon>Eutetramitia</taxon>
        <taxon>Percolomonadidae</taxon>
        <taxon>Percolomonas</taxon>
    </lineage>
</organism>
<feature type="region of interest" description="Disordered" evidence="10">
    <location>
        <begin position="1"/>
        <end position="79"/>
    </location>
</feature>
<dbReference type="PROSITE" id="PS00108">
    <property type="entry name" value="PROTEIN_KINASE_ST"/>
    <property type="match status" value="1"/>
</dbReference>
<reference evidence="13" key="1">
    <citation type="submission" date="2021-01" db="EMBL/GenBank/DDBJ databases">
        <authorList>
            <person name="Corre E."/>
            <person name="Pelletier E."/>
            <person name="Niang G."/>
            <person name="Scheremetjew M."/>
            <person name="Finn R."/>
            <person name="Kale V."/>
            <person name="Holt S."/>
            <person name="Cochrane G."/>
            <person name="Meng A."/>
            <person name="Brown T."/>
            <person name="Cohen L."/>
        </authorList>
    </citation>
    <scope>NUCLEOTIDE SEQUENCE</scope>
    <source>
        <strain evidence="13">WS</strain>
    </source>
</reference>
<keyword evidence="5" id="KW-0547">Nucleotide-binding</keyword>
<evidence type="ECO:0000256" key="7">
    <source>
        <dbReference type="ARBA" id="ARBA00022840"/>
    </source>
</evidence>
<dbReference type="PROSITE" id="PS51285">
    <property type="entry name" value="AGC_KINASE_CTER"/>
    <property type="match status" value="1"/>
</dbReference>
<keyword evidence="4" id="KW-0808">Transferase</keyword>
<evidence type="ECO:0000256" key="4">
    <source>
        <dbReference type="ARBA" id="ARBA00022679"/>
    </source>
</evidence>
<evidence type="ECO:0000256" key="9">
    <source>
        <dbReference type="ARBA" id="ARBA00048679"/>
    </source>
</evidence>
<feature type="domain" description="Protein kinase" evidence="11">
    <location>
        <begin position="154"/>
        <end position="494"/>
    </location>
</feature>
<dbReference type="Pfam" id="PF00069">
    <property type="entry name" value="Pkinase"/>
    <property type="match status" value="1"/>
</dbReference>
<dbReference type="InterPro" id="IPR011009">
    <property type="entry name" value="Kinase-like_dom_sf"/>
</dbReference>
<evidence type="ECO:0000259" key="12">
    <source>
        <dbReference type="PROSITE" id="PS51285"/>
    </source>
</evidence>
<evidence type="ECO:0000256" key="10">
    <source>
        <dbReference type="SAM" id="MobiDB-lite"/>
    </source>
</evidence>
<proteinExistence type="inferred from homology"/>
<evidence type="ECO:0000256" key="6">
    <source>
        <dbReference type="ARBA" id="ARBA00022777"/>
    </source>
</evidence>
<feature type="compositionally biased region" description="Polar residues" evidence="10">
    <location>
        <begin position="63"/>
        <end position="77"/>
    </location>
</feature>
<comment type="catalytic activity">
    <reaction evidence="9">
        <text>L-seryl-[protein] + ATP = O-phospho-L-seryl-[protein] + ADP + H(+)</text>
        <dbReference type="Rhea" id="RHEA:17989"/>
        <dbReference type="Rhea" id="RHEA-COMP:9863"/>
        <dbReference type="Rhea" id="RHEA-COMP:11604"/>
        <dbReference type="ChEBI" id="CHEBI:15378"/>
        <dbReference type="ChEBI" id="CHEBI:29999"/>
        <dbReference type="ChEBI" id="CHEBI:30616"/>
        <dbReference type="ChEBI" id="CHEBI:83421"/>
        <dbReference type="ChEBI" id="CHEBI:456216"/>
        <dbReference type="EC" id="2.7.11.1"/>
    </reaction>
</comment>
<keyword evidence="3" id="KW-0723">Serine/threonine-protein kinase</keyword>
<dbReference type="EMBL" id="HBGD01001096">
    <property type="protein sequence ID" value="CAD9077639.1"/>
    <property type="molecule type" value="Transcribed_RNA"/>
</dbReference>
<dbReference type="InterPro" id="IPR008271">
    <property type="entry name" value="Ser/Thr_kinase_AS"/>
</dbReference>
<dbReference type="GO" id="GO:0005524">
    <property type="term" value="F:ATP binding"/>
    <property type="evidence" value="ECO:0007669"/>
    <property type="project" value="UniProtKB-KW"/>
</dbReference>
<feature type="compositionally biased region" description="Acidic residues" evidence="10">
    <location>
        <begin position="530"/>
        <end position="544"/>
    </location>
</feature>
<evidence type="ECO:0000256" key="8">
    <source>
        <dbReference type="ARBA" id="ARBA00047899"/>
    </source>
</evidence>
<dbReference type="FunFam" id="1.10.510.10:FF:000121">
    <property type="entry name" value="Serine/threonine-protein kinase nrc-2"/>
    <property type="match status" value="1"/>
</dbReference>
<evidence type="ECO:0000259" key="11">
    <source>
        <dbReference type="PROSITE" id="PS50011"/>
    </source>
</evidence>
<evidence type="ECO:0000256" key="2">
    <source>
        <dbReference type="ARBA" id="ARBA00012513"/>
    </source>
</evidence>
<dbReference type="Gene3D" id="3.30.200.20">
    <property type="entry name" value="Phosphorylase Kinase, domain 1"/>
    <property type="match status" value="1"/>
</dbReference>
<sequence length="586" mass="65822">MPSTSKPSHSITIPSIAGDNSNRTKSPSTPDHDFSLRHIGTMSESPNLQLKSQIKDAQRHAAGSNSSFSKTSSQYLTAPTPEKRLSNEFIIGVPDRKHNSIKKAGQVSLRKAASSSHLASSPPLSPSTLSHFSTGSHSALRKKIDFTHVGPMDFEKIALLGKGDVGKVYLVRYVGKREHMKQKLISGLNGSHKSHDSLTSLEESSRREAASSQAPSGVKSDFSTDSHTPAEEKELLFAMKVLKKKDMIERNKVKRVLTEREILATTDHPFIITLYCSFQSEDKLYFVMEYCAGGEFFRTLQKQPNKSLPEDTVKFYAAEVLLALEYLHMMGFIYRDLKPENILLHASGHIRLTDFDLSKQTISTLPPSVSKGFFKSRKKSKIGTKQIQQFNSFVGTEEYIAPEVISGQGHSSSVDWWTFGILLYEMLYGTTPFKGKTQSETFANILNQKIKFDKSKQHISKHCKDLIKKLLRPEKSKRLGHKHGAADVKSHPFFKNVRWALIRSASPPIIPEISNPADISNFRKLRDSEANDDDQSMSESDERDDTNPFREFGFSTDKVRKDMYGMEKSESQLSLETMEHDSAHSQ</sequence>
<accession>A0A7S1KLU2</accession>
<dbReference type="SMART" id="SM00220">
    <property type="entry name" value="S_TKc"/>
    <property type="match status" value="1"/>
</dbReference>
<dbReference type="GO" id="GO:0004674">
    <property type="term" value="F:protein serine/threonine kinase activity"/>
    <property type="evidence" value="ECO:0007669"/>
    <property type="project" value="UniProtKB-KW"/>
</dbReference>
<protein>
    <recommendedName>
        <fullName evidence="2">non-specific serine/threonine protein kinase</fullName>
        <ecNumber evidence="2">2.7.11.1</ecNumber>
    </recommendedName>
</protein>
<name>A0A7S1KLU2_9EUKA</name>
<dbReference type="AlphaFoldDB" id="A0A7S1KLU2"/>
<feature type="compositionally biased region" description="Basic and acidic residues" evidence="10">
    <location>
        <begin position="557"/>
        <end position="570"/>
    </location>
</feature>
<feature type="domain" description="AGC-kinase C-terminal" evidence="12">
    <location>
        <begin position="495"/>
        <end position="564"/>
    </location>
</feature>
<dbReference type="EC" id="2.7.11.1" evidence="2"/>
<feature type="region of interest" description="Disordered" evidence="10">
    <location>
        <begin position="184"/>
        <end position="227"/>
    </location>
</feature>
<dbReference type="InterPro" id="IPR000961">
    <property type="entry name" value="AGC-kinase_C"/>
</dbReference>
<comment type="similarity">
    <text evidence="1">Belongs to the protein kinase superfamily. AGC Ser/Thr protein kinase family.</text>
</comment>
<dbReference type="CDD" id="cd05574">
    <property type="entry name" value="STKc_phototropin_like"/>
    <property type="match status" value="1"/>
</dbReference>
<evidence type="ECO:0000256" key="3">
    <source>
        <dbReference type="ARBA" id="ARBA00022527"/>
    </source>
</evidence>
<dbReference type="InterPro" id="IPR000719">
    <property type="entry name" value="Prot_kinase_dom"/>
</dbReference>
<keyword evidence="7" id="KW-0067">ATP-binding</keyword>
<evidence type="ECO:0000256" key="1">
    <source>
        <dbReference type="ARBA" id="ARBA00009903"/>
    </source>
</evidence>
<dbReference type="PANTHER" id="PTHR45637">
    <property type="entry name" value="FLIPPASE KINASE 1-RELATED"/>
    <property type="match status" value="1"/>
</dbReference>
<keyword evidence="6" id="KW-0418">Kinase</keyword>
<dbReference type="Gene3D" id="1.10.510.10">
    <property type="entry name" value="Transferase(Phosphotransferase) domain 1"/>
    <property type="match status" value="1"/>
</dbReference>
<feature type="compositionally biased region" description="Polar residues" evidence="10">
    <location>
        <begin position="1"/>
        <end position="29"/>
    </location>
</feature>
<feature type="compositionally biased region" description="Basic and acidic residues" evidence="10">
    <location>
        <begin position="577"/>
        <end position="586"/>
    </location>
</feature>
<evidence type="ECO:0000313" key="13">
    <source>
        <dbReference type="EMBL" id="CAD9077639.1"/>
    </source>
</evidence>
<dbReference type="PROSITE" id="PS50011">
    <property type="entry name" value="PROTEIN_KINASE_DOM"/>
    <property type="match status" value="1"/>
</dbReference>